<sequence length="228" mass="24891">MQFFQKNGRPQCTHCRLLGHTVDKCYKLHGFPPGYKTRGKNPIANQTSLSNLGQITGVVTDEFSTSRLSQVQAQCEQLLALLNNKALNNPVGNASSSHHQAFVNTISSNLPNSSMTGIPFYSSACSSSNFTPNLSHSVFSSHTTSHSNIKHNSWILDTGAIDQMVYSISCLSTITSTIQATVELPNGNMAFTPWRMIGLGKIYNGLYILQIDALDSQLNQLQSTVSAY</sequence>
<evidence type="ECO:0000313" key="1">
    <source>
        <dbReference type="EMBL" id="SPD31418.1"/>
    </source>
</evidence>
<accession>A0A2N9J3N7</accession>
<gene>
    <name evidence="1" type="ORF">FSB_LOCUS59300</name>
</gene>
<organism evidence="1">
    <name type="scientific">Fagus sylvatica</name>
    <name type="common">Beechnut</name>
    <dbReference type="NCBI Taxonomy" id="28930"/>
    <lineage>
        <taxon>Eukaryota</taxon>
        <taxon>Viridiplantae</taxon>
        <taxon>Streptophyta</taxon>
        <taxon>Embryophyta</taxon>
        <taxon>Tracheophyta</taxon>
        <taxon>Spermatophyta</taxon>
        <taxon>Magnoliopsida</taxon>
        <taxon>eudicotyledons</taxon>
        <taxon>Gunneridae</taxon>
        <taxon>Pentapetalae</taxon>
        <taxon>rosids</taxon>
        <taxon>fabids</taxon>
        <taxon>Fagales</taxon>
        <taxon>Fagaceae</taxon>
        <taxon>Fagus</taxon>
    </lineage>
</organism>
<name>A0A2N9J3N7_FAGSY</name>
<dbReference type="PANTHER" id="PTHR34222:SF99">
    <property type="entry name" value="PROTEIN, PUTATIVE-RELATED"/>
    <property type="match status" value="1"/>
</dbReference>
<dbReference type="PANTHER" id="PTHR34222">
    <property type="entry name" value="GAG_PRE-INTEGRS DOMAIN-CONTAINING PROTEIN"/>
    <property type="match status" value="1"/>
</dbReference>
<dbReference type="AlphaFoldDB" id="A0A2N9J3N7"/>
<proteinExistence type="predicted"/>
<protein>
    <submittedName>
        <fullName evidence="1">Uncharacterized protein</fullName>
    </submittedName>
</protein>
<reference evidence="1" key="1">
    <citation type="submission" date="2018-02" db="EMBL/GenBank/DDBJ databases">
        <authorList>
            <person name="Cohen D.B."/>
            <person name="Kent A.D."/>
        </authorList>
    </citation>
    <scope>NUCLEOTIDE SEQUENCE</scope>
</reference>
<dbReference type="EMBL" id="OIVN01006359">
    <property type="protein sequence ID" value="SPD31418.1"/>
    <property type="molecule type" value="Genomic_DNA"/>
</dbReference>